<evidence type="ECO:0000313" key="3">
    <source>
        <dbReference type="Proteomes" id="UP000033220"/>
    </source>
</evidence>
<dbReference type="STRING" id="1150469.RSPPHO_02543"/>
<evidence type="ECO:0000313" key="2">
    <source>
        <dbReference type="EMBL" id="CCG09169.1"/>
    </source>
</evidence>
<feature type="domain" description="BLUF" evidence="1">
    <location>
        <begin position="4"/>
        <end position="95"/>
    </location>
</feature>
<dbReference type="RefSeq" id="WP_014415800.1">
    <property type="nucleotide sequence ID" value="NC_017059.1"/>
</dbReference>
<evidence type="ECO:0000259" key="1">
    <source>
        <dbReference type="PROSITE" id="PS50925"/>
    </source>
</evidence>
<dbReference type="AlphaFoldDB" id="H6SMN4"/>
<sequence length="175" mass="19101">MTEAWQLAYVSLDAGTSEDEFDALIRFSQTRNRSIAIGGFLLRLGDTIFQVMEGPSERVKTMFYDRIACDPRHGDVHVVLERPIERVAFRGWGMVRLQAMPRLLTSLWGGVLPSQGFYRALINDPALAEGVIRAGALLHDLAVRQGAEIVAGPHVPPLTCAGPDIPGLGPVRLGV</sequence>
<proteinExistence type="predicted"/>
<accession>H6SMN4</accession>
<dbReference type="PATRIC" id="fig|1150469.3.peg.2894"/>
<protein>
    <submittedName>
        <fullName evidence="2">BLUF</fullName>
    </submittedName>
</protein>
<dbReference type="EMBL" id="HE663493">
    <property type="protein sequence ID" value="CCG09169.1"/>
    <property type="molecule type" value="Genomic_DNA"/>
</dbReference>
<dbReference type="Proteomes" id="UP000033220">
    <property type="component" value="Chromosome DSM 122"/>
</dbReference>
<dbReference type="GO" id="GO:0071949">
    <property type="term" value="F:FAD binding"/>
    <property type="evidence" value="ECO:0007669"/>
    <property type="project" value="InterPro"/>
</dbReference>
<dbReference type="OrthoDB" id="196105at2"/>
<dbReference type="HOGENOM" id="CLU_1531380_0_0_5"/>
<dbReference type="Pfam" id="PF04940">
    <property type="entry name" value="BLUF"/>
    <property type="match status" value="1"/>
</dbReference>
<dbReference type="PROSITE" id="PS50925">
    <property type="entry name" value="BLUF"/>
    <property type="match status" value="1"/>
</dbReference>
<dbReference type="KEGG" id="rpm:RSPPHO_02543"/>
<keyword evidence="3" id="KW-1185">Reference proteome</keyword>
<dbReference type="SUPFAM" id="SSF54975">
    <property type="entry name" value="Acylphosphatase/BLUF domain-like"/>
    <property type="match status" value="1"/>
</dbReference>
<organism evidence="2 3">
    <name type="scientific">Pararhodospirillum photometricum DSM 122</name>
    <dbReference type="NCBI Taxonomy" id="1150469"/>
    <lineage>
        <taxon>Bacteria</taxon>
        <taxon>Pseudomonadati</taxon>
        <taxon>Pseudomonadota</taxon>
        <taxon>Alphaproteobacteria</taxon>
        <taxon>Rhodospirillales</taxon>
        <taxon>Rhodospirillaceae</taxon>
        <taxon>Pararhodospirillum</taxon>
    </lineage>
</organism>
<dbReference type="InterPro" id="IPR007024">
    <property type="entry name" value="BLUF_domain"/>
</dbReference>
<gene>
    <name evidence="2" type="ORF">RSPPHO_02543</name>
</gene>
<dbReference type="Gene3D" id="3.30.70.100">
    <property type="match status" value="1"/>
</dbReference>
<reference evidence="2 3" key="1">
    <citation type="submission" date="2012-02" db="EMBL/GenBank/DDBJ databases">
        <title>Shotgun genome sequence of Phaeospirillum photometricum DSM 122.</title>
        <authorList>
            <person name="Duquesne K."/>
            <person name="Sturgis J."/>
        </authorList>
    </citation>
    <scope>NUCLEOTIDE SEQUENCE [LARGE SCALE GENOMIC DNA]</scope>
    <source>
        <strain evidence="3">DSM122</strain>
    </source>
</reference>
<dbReference type="GO" id="GO:0009882">
    <property type="term" value="F:blue light photoreceptor activity"/>
    <property type="evidence" value="ECO:0007669"/>
    <property type="project" value="InterPro"/>
</dbReference>
<dbReference type="InterPro" id="IPR036046">
    <property type="entry name" value="Acylphosphatase-like_dom_sf"/>
</dbReference>
<dbReference type="SMART" id="SM01034">
    <property type="entry name" value="BLUF"/>
    <property type="match status" value="1"/>
</dbReference>
<name>H6SMN4_PARPM</name>